<gene>
    <name evidence="1" type="ORF">Q31a_51140</name>
</gene>
<name>A0A518GDQ2_9BACT</name>
<evidence type="ECO:0000313" key="1">
    <source>
        <dbReference type="EMBL" id="QDV26735.1"/>
    </source>
</evidence>
<dbReference type="RefSeq" id="WP_145083078.1">
    <property type="nucleotide sequence ID" value="NZ_CP036298.1"/>
</dbReference>
<reference evidence="1 2" key="1">
    <citation type="submission" date="2019-02" db="EMBL/GenBank/DDBJ databases">
        <title>Deep-cultivation of Planctomycetes and their phenomic and genomic characterization uncovers novel biology.</title>
        <authorList>
            <person name="Wiegand S."/>
            <person name="Jogler M."/>
            <person name="Boedeker C."/>
            <person name="Pinto D."/>
            <person name="Vollmers J."/>
            <person name="Rivas-Marin E."/>
            <person name="Kohn T."/>
            <person name="Peeters S.H."/>
            <person name="Heuer A."/>
            <person name="Rast P."/>
            <person name="Oberbeckmann S."/>
            <person name="Bunk B."/>
            <person name="Jeske O."/>
            <person name="Meyerdierks A."/>
            <person name="Storesund J.E."/>
            <person name="Kallscheuer N."/>
            <person name="Luecker S."/>
            <person name="Lage O.M."/>
            <person name="Pohl T."/>
            <person name="Merkel B.J."/>
            <person name="Hornburger P."/>
            <person name="Mueller R.-W."/>
            <person name="Bruemmer F."/>
            <person name="Labrenz M."/>
            <person name="Spormann A.M."/>
            <person name="Op den Camp H."/>
            <person name="Overmann J."/>
            <person name="Amann R."/>
            <person name="Jetten M.S.M."/>
            <person name="Mascher T."/>
            <person name="Medema M.H."/>
            <person name="Devos D.P."/>
            <person name="Kaster A.-K."/>
            <person name="Ovreas L."/>
            <person name="Rohde M."/>
            <person name="Galperin M.Y."/>
            <person name="Jogler C."/>
        </authorList>
    </citation>
    <scope>NUCLEOTIDE SEQUENCE [LARGE SCALE GENOMIC DNA]</scope>
    <source>
        <strain evidence="1 2">Q31a</strain>
    </source>
</reference>
<dbReference type="EMBL" id="CP036298">
    <property type="protein sequence ID" value="QDV26735.1"/>
    <property type="molecule type" value="Genomic_DNA"/>
</dbReference>
<accession>A0A518GDQ2</accession>
<protein>
    <submittedName>
        <fullName evidence="1">Uncharacterized protein</fullName>
    </submittedName>
</protein>
<dbReference type="Proteomes" id="UP000318017">
    <property type="component" value="Chromosome"/>
</dbReference>
<keyword evidence="2" id="KW-1185">Reference proteome</keyword>
<evidence type="ECO:0000313" key="2">
    <source>
        <dbReference type="Proteomes" id="UP000318017"/>
    </source>
</evidence>
<dbReference type="KEGG" id="ahel:Q31a_51140"/>
<dbReference type="AlphaFoldDB" id="A0A518GDQ2"/>
<organism evidence="1 2">
    <name type="scientific">Aureliella helgolandensis</name>
    <dbReference type="NCBI Taxonomy" id="2527968"/>
    <lineage>
        <taxon>Bacteria</taxon>
        <taxon>Pseudomonadati</taxon>
        <taxon>Planctomycetota</taxon>
        <taxon>Planctomycetia</taxon>
        <taxon>Pirellulales</taxon>
        <taxon>Pirellulaceae</taxon>
        <taxon>Aureliella</taxon>
    </lineage>
</organism>
<sequence length="245" mass="27158">MPTACQCNCFPCWHCGKLPTSLSLESLRGYGYGDGCCSLIAGTYSFAAWAGTLTSGAVLIPETREVIHDTFGIERTYGYITEKNACNAGWHFEPQTEKEYTEGWGAPFTAKTIGPICGEHEFFAPPGWQWWGITAAKIVVRLSNAQELHQPDRPFVEVKVSLTMKGPVQEVYRTDTYRLDATLPCNDITDAPAAFISREMGASLYYPPDPIYTEPEEIGGESGEIDWWECLRDPTPLFTVGVGFD</sequence>
<proteinExistence type="predicted"/>